<feature type="compositionally biased region" description="Low complexity" evidence="1">
    <location>
        <begin position="87"/>
        <end position="103"/>
    </location>
</feature>
<gene>
    <name evidence="2" type="ORF">AAFH96_19270</name>
</gene>
<accession>A0ABV5CTS9</accession>
<feature type="region of interest" description="Disordered" evidence="1">
    <location>
        <begin position="82"/>
        <end position="103"/>
    </location>
</feature>
<name>A0ABV5CTS9_9ACTN</name>
<evidence type="ECO:0000313" key="2">
    <source>
        <dbReference type="EMBL" id="MFB6395231.1"/>
    </source>
</evidence>
<dbReference type="EMBL" id="JBCGDC010000053">
    <property type="protein sequence ID" value="MFB6395231.1"/>
    <property type="molecule type" value="Genomic_DNA"/>
</dbReference>
<evidence type="ECO:0000256" key="1">
    <source>
        <dbReference type="SAM" id="MobiDB-lite"/>
    </source>
</evidence>
<comment type="caution">
    <text evidence="2">The sequence shown here is derived from an EMBL/GenBank/DDBJ whole genome shotgun (WGS) entry which is preliminary data.</text>
</comment>
<keyword evidence="3" id="KW-1185">Reference proteome</keyword>
<sequence length="103" mass="11607">MDFLMLLPSRIGIVIGCDGEQHYAHRDGTADPIRFAVMKAEGRHLRLRGYEDYRFGGIEPVDAIATQMLDGPLRLSPRQLEQQPVRLPMQAQQPALLAAEHED</sequence>
<dbReference type="Proteomes" id="UP001582793">
    <property type="component" value="Unassembled WGS sequence"/>
</dbReference>
<dbReference type="RefSeq" id="WP_364219126.1">
    <property type="nucleotide sequence ID" value="NZ_JBCGDC010000053.1"/>
</dbReference>
<proteinExistence type="predicted"/>
<reference evidence="2 3" key="1">
    <citation type="submission" date="2024-04" db="EMBL/GenBank/DDBJ databases">
        <title>Polymorphospora sp. isolated from Baiyangdian Lake in Xiong'an New Area.</title>
        <authorList>
            <person name="Zhang X."/>
            <person name="Liu J."/>
        </authorList>
    </citation>
    <scope>NUCLEOTIDE SEQUENCE [LARGE SCALE GENOMIC DNA]</scope>
    <source>
        <strain evidence="2 3">2-325</strain>
    </source>
</reference>
<protein>
    <submittedName>
        <fullName evidence="2">Uncharacterized protein</fullName>
    </submittedName>
</protein>
<organism evidence="2 3">
    <name type="scientific">Polymorphospora lycopeni</name>
    <dbReference type="NCBI Taxonomy" id="3140240"/>
    <lineage>
        <taxon>Bacteria</taxon>
        <taxon>Bacillati</taxon>
        <taxon>Actinomycetota</taxon>
        <taxon>Actinomycetes</taxon>
        <taxon>Micromonosporales</taxon>
        <taxon>Micromonosporaceae</taxon>
        <taxon>Polymorphospora</taxon>
    </lineage>
</organism>
<evidence type="ECO:0000313" key="3">
    <source>
        <dbReference type="Proteomes" id="UP001582793"/>
    </source>
</evidence>